<keyword evidence="3" id="KW-1185">Reference proteome</keyword>
<dbReference type="OrthoDB" id="8195867at2759"/>
<dbReference type="EnsemblMetazoa" id="XM_029488703.1">
    <property type="protein sequence ID" value="XP_029344563.1"/>
    <property type="gene ID" value="LOC103309059"/>
</dbReference>
<feature type="domain" description="Transposase Helix-turn-helix" evidence="1">
    <location>
        <begin position="158"/>
        <end position="209"/>
    </location>
</feature>
<name>A0A8R2NSL9_ACYPI</name>
<proteinExistence type="predicted"/>
<dbReference type="Pfam" id="PF13613">
    <property type="entry name" value="HTH_Tnp_4"/>
    <property type="match status" value="1"/>
</dbReference>
<reference evidence="3" key="1">
    <citation type="submission" date="2010-06" db="EMBL/GenBank/DDBJ databases">
        <authorList>
            <person name="Jiang H."/>
            <person name="Abraham K."/>
            <person name="Ali S."/>
            <person name="Alsbrooks S.L."/>
            <person name="Anim B.N."/>
            <person name="Anosike U.S."/>
            <person name="Attaway T."/>
            <person name="Bandaranaike D.P."/>
            <person name="Battles P.K."/>
            <person name="Bell S.N."/>
            <person name="Bell A.V."/>
            <person name="Beltran B."/>
            <person name="Bickham C."/>
            <person name="Bustamante Y."/>
            <person name="Caleb T."/>
            <person name="Canada A."/>
            <person name="Cardenas V."/>
            <person name="Carter K."/>
            <person name="Chacko J."/>
            <person name="Chandrabose M.N."/>
            <person name="Chavez D."/>
            <person name="Chavez A."/>
            <person name="Chen L."/>
            <person name="Chu H.-S."/>
            <person name="Claassen K.J."/>
            <person name="Cockrell R."/>
            <person name="Collins M."/>
            <person name="Cooper J.A."/>
            <person name="Cree A."/>
            <person name="Curry S.M."/>
            <person name="Da Y."/>
            <person name="Dao M.D."/>
            <person name="Das B."/>
            <person name="Davila M.-L."/>
            <person name="Davy-Carroll L."/>
            <person name="Denson S."/>
            <person name="Dinh H."/>
            <person name="Ebong V.E."/>
            <person name="Edwards J.R."/>
            <person name="Egan A."/>
            <person name="El-Daye J."/>
            <person name="Escobedo L."/>
            <person name="Fernandez S."/>
            <person name="Fernando P.R."/>
            <person name="Flagg N."/>
            <person name="Forbes L.D."/>
            <person name="Fowler R.G."/>
            <person name="Fu Q."/>
            <person name="Gabisi R.A."/>
            <person name="Ganer J."/>
            <person name="Garbino Pronczuk A."/>
            <person name="Garcia R.M."/>
            <person name="Garner T."/>
            <person name="Garrett T.E."/>
            <person name="Gonzalez D.A."/>
            <person name="Hamid H."/>
            <person name="Hawkins E.S."/>
            <person name="Hirani K."/>
            <person name="Hogues M.E."/>
            <person name="Hollins B."/>
            <person name="Hsiao C.-H."/>
            <person name="Jabil R."/>
            <person name="James M.L."/>
            <person name="Jhangiani S.N."/>
            <person name="Johnson B."/>
            <person name="Johnson Q."/>
            <person name="Joshi V."/>
            <person name="Kalu J.B."/>
            <person name="Kam C."/>
            <person name="Kashfia A."/>
            <person name="Keebler J."/>
            <person name="Kisamo H."/>
            <person name="Kovar C.L."/>
            <person name="Lago L.A."/>
            <person name="Lai C.-Y."/>
            <person name="Laidlaw J."/>
            <person name="Lara F."/>
            <person name="Le T.-K."/>
            <person name="Lee S.L."/>
            <person name="Legall F.H."/>
            <person name="Lemon S.J."/>
            <person name="Lewis L.R."/>
            <person name="Li B."/>
            <person name="Liu Y."/>
            <person name="Liu Y.-S."/>
            <person name="Lopez J."/>
            <person name="Lozado R.J."/>
            <person name="Lu J."/>
            <person name="Madu R.C."/>
            <person name="Maheshwari M."/>
            <person name="Maheshwari R."/>
            <person name="Malloy K."/>
            <person name="Martinez E."/>
            <person name="Mathew T."/>
            <person name="Mercado I.C."/>
            <person name="Mercado C."/>
            <person name="Meyer B."/>
            <person name="Montgomery K."/>
            <person name="Morgan M.B."/>
            <person name="Munidasa M."/>
            <person name="Nazareth L.V."/>
            <person name="Nelson J."/>
            <person name="Ng B.M."/>
            <person name="Nguyen N.B."/>
            <person name="Nguyen P.Q."/>
            <person name="Nguyen T."/>
            <person name="Obregon M."/>
            <person name="Okwuonu G.O."/>
            <person name="Onwere C.G."/>
            <person name="Orozco G."/>
            <person name="Parra A."/>
            <person name="Patel S."/>
            <person name="Patil S."/>
            <person name="Perez A."/>
            <person name="Perez Y."/>
            <person name="Pham C."/>
            <person name="Primus E.L."/>
            <person name="Pu L.-L."/>
            <person name="Puazo M."/>
            <person name="Qin X."/>
            <person name="Quiroz J.B."/>
            <person name="Reese J."/>
            <person name="Richards S."/>
            <person name="Rives C.M."/>
            <person name="Robberts R."/>
            <person name="Ruiz S.J."/>
            <person name="Ruiz M.J."/>
            <person name="Santibanez J."/>
            <person name="Schneider B.W."/>
            <person name="Sisson I."/>
            <person name="Smith M."/>
            <person name="Sodergren E."/>
            <person name="Song X.-Z."/>
            <person name="Song B.B."/>
            <person name="Summersgill H."/>
            <person name="Thelus R."/>
            <person name="Thornton R.D."/>
            <person name="Trejos Z.Y."/>
            <person name="Usmani K."/>
            <person name="Vattathil S."/>
            <person name="Villasana D."/>
            <person name="Walker D.L."/>
            <person name="Wang S."/>
            <person name="Wang K."/>
            <person name="White C.S."/>
            <person name="Williams A.C."/>
            <person name="Williamson J."/>
            <person name="Wilson K."/>
            <person name="Woghiren I.O."/>
            <person name="Woodworth J.R."/>
            <person name="Worley K.C."/>
            <person name="Wright R.A."/>
            <person name="Wu W."/>
            <person name="Young L."/>
            <person name="Zhang L."/>
            <person name="Zhang J."/>
            <person name="Zhu Y."/>
            <person name="Muzny D.M."/>
            <person name="Weinstock G."/>
            <person name="Gibbs R.A."/>
        </authorList>
    </citation>
    <scope>NUCLEOTIDE SEQUENCE [LARGE SCALE GENOMIC DNA]</scope>
    <source>
        <strain evidence="3">LSR1</strain>
    </source>
</reference>
<accession>A0A8R2NSL9</accession>
<dbReference type="GeneID" id="103309059"/>
<dbReference type="RefSeq" id="XP_029344563.1">
    <property type="nucleotide sequence ID" value="XM_029488703.1"/>
</dbReference>
<dbReference type="PANTHER" id="PTHR23080">
    <property type="entry name" value="THAP DOMAIN PROTEIN"/>
    <property type="match status" value="1"/>
</dbReference>
<sequence length="255" mass="29449">MRGYCKTKFTITIKSISIKSLLNIKYYCLRCSYFSSHEKDQRATKRIFTNKINDSNSTISINNDLVTVGIENEDKPIDTGISSSTEMTMIDIQMLQNDSVQNNLLIPKLKSEIDYLNLSEKTFENRPKMLTYYTGLESIQLFNLILDQIKSGLTSSNQRLSEFQKLLLCLMKLRLNLPFVDLGYRFNITCSAVSNIFRKVVFLLEHMFKKLIYWPDRECLRTLMSKSFFNAFGNSVAVIIDCFEIGIEKPSNLKA</sequence>
<evidence type="ECO:0000313" key="3">
    <source>
        <dbReference type="Proteomes" id="UP000007819"/>
    </source>
</evidence>
<evidence type="ECO:0000313" key="2">
    <source>
        <dbReference type="EnsemblMetazoa" id="XP_029344563.1"/>
    </source>
</evidence>
<organism evidence="2 3">
    <name type="scientific">Acyrthosiphon pisum</name>
    <name type="common">Pea aphid</name>
    <dbReference type="NCBI Taxonomy" id="7029"/>
    <lineage>
        <taxon>Eukaryota</taxon>
        <taxon>Metazoa</taxon>
        <taxon>Ecdysozoa</taxon>
        <taxon>Arthropoda</taxon>
        <taxon>Hexapoda</taxon>
        <taxon>Insecta</taxon>
        <taxon>Pterygota</taxon>
        <taxon>Neoptera</taxon>
        <taxon>Paraneoptera</taxon>
        <taxon>Hemiptera</taxon>
        <taxon>Sternorrhyncha</taxon>
        <taxon>Aphidomorpha</taxon>
        <taxon>Aphidoidea</taxon>
        <taxon>Aphididae</taxon>
        <taxon>Macrosiphini</taxon>
        <taxon>Acyrthosiphon</taxon>
    </lineage>
</organism>
<protein>
    <recommendedName>
        <fullName evidence="1">Transposase Helix-turn-helix domain-containing protein</fullName>
    </recommendedName>
</protein>
<evidence type="ECO:0000259" key="1">
    <source>
        <dbReference type="Pfam" id="PF13613"/>
    </source>
</evidence>
<dbReference type="InterPro" id="IPR027805">
    <property type="entry name" value="Transposase_HTH_dom"/>
</dbReference>
<reference evidence="2" key="2">
    <citation type="submission" date="2022-06" db="UniProtKB">
        <authorList>
            <consortium name="EnsemblMetazoa"/>
        </authorList>
    </citation>
    <scope>IDENTIFICATION</scope>
</reference>
<dbReference type="AlphaFoldDB" id="A0A8R2NSL9"/>
<dbReference type="Proteomes" id="UP000007819">
    <property type="component" value="Chromosome A1"/>
</dbReference>